<reference evidence="2" key="1">
    <citation type="submission" date="2020-05" db="EMBL/GenBank/DDBJ databases">
        <authorList>
            <person name="Chiriac C."/>
            <person name="Salcher M."/>
            <person name="Ghai R."/>
            <person name="Kavagutti S V."/>
        </authorList>
    </citation>
    <scope>NUCLEOTIDE SEQUENCE</scope>
</reference>
<gene>
    <name evidence="2" type="ORF">UFOVP1130_80</name>
</gene>
<feature type="region of interest" description="Disordered" evidence="1">
    <location>
        <begin position="156"/>
        <end position="185"/>
    </location>
</feature>
<dbReference type="EMBL" id="LR797078">
    <property type="protein sequence ID" value="CAB4185578.1"/>
    <property type="molecule type" value="Genomic_DNA"/>
</dbReference>
<evidence type="ECO:0000256" key="1">
    <source>
        <dbReference type="SAM" id="MobiDB-lite"/>
    </source>
</evidence>
<proteinExistence type="predicted"/>
<organism evidence="2">
    <name type="scientific">uncultured Caudovirales phage</name>
    <dbReference type="NCBI Taxonomy" id="2100421"/>
    <lineage>
        <taxon>Viruses</taxon>
        <taxon>Duplodnaviria</taxon>
        <taxon>Heunggongvirae</taxon>
        <taxon>Uroviricota</taxon>
        <taxon>Caudoviricetes</taxon>
        <taxon>Peduoviridae</taxon>
        <taxon>Maltschvirus</taxon>
        <taxon>Maltschvirus maltsch</taxon>
    </lineage>
</organism>
<accession>A0A6J5QX21</accession>
<feature type="compositionally biased region" description="Polar residues" evidence="1">
    <location>
        <begin position="161"/>
        <end position="171"/>
    </location>
</feature>
<name>A0A6J5QX21_9CAUD</name>
<evidence type="ECO:0000313" key="2">
    <source>
        <dbReference type="EMBL" id="CAB4185578.1"/>
    </source>
</evidence>
<sequence length="532" mass="57927">MANPRTYATQQFYNFNSYESGYAPTEAGYFGKDDNVKFMYPGDSHKNANTGITTAVQRGYMRMITEAYGTDSASRSLAKRRFHFQFNPDVLVRSVTARNDVQFWMNQDPGQLVSPIPGDANFAFEFILNREAEVASGRDANGSTADRYSNRRDASGWSGFGATSSSRTDSSGHGGFGATSAPPTSPTRPYDIGVLADLIVFDAIIGQGLNADLLNAIINKYNANVKTFEATNAGASAGKTLDGQDMATVVGTEAIAKKTLNSAVGNSAFLISQPVRVVFSSLYMVEGFVTSSTVTFNKFNPAMVPTQCTVSINMQAMYIGFAAKDTFLTTTLRDANAAYVEDVAQADGEVKAIGQLTLYKDNLRIAALGYVSPKELLTKSDNGSGWEFAFNKTSELSAAMKAGSITNINAHIEITMRYKGRVDGSVPVMPTSYYKKDDVVHTISADMQEKESAKGPTGASYPSFLFEMVRATAELSKPWDTNVNALYEFEAHVTFDVDSPTVGNQPALDKFQIKETVKWDQKLYSNKATREK</sequence>
<protein>
    <submittedName>
        <fullName evidence="2">Uncharacterized protein</fullName>
    </submittedName>
</protein>